<comment type="caution">
    <text evidence="1">The sequence shown here is derived from an EMBL/GenBank/DDBJ whole genome shotgun (WGS) entry which is preliminary data.</text>
</comment>
<reference evidence="1 2" key="1">
    <citation type="submission" date="2020-09" db="EMBL/GenBank/DDBJ databases">
        <title>De no assembly of potato wild relative species, Solanum commersonii.</title>
        <authorList>
            <person name="Cho K."/>
        </authorList>
    </citation>
    <scope>NUCLEOTIDE SEQUENCE [LARGE SCALE GENOMIC DNA]</scope>
    <source>
        <strain evidence="1">LZ3.2</strain>
        <tissue evidence="1">Leaf</tissue>
    </source>
</reference>
<protein>
    <submittedName>
        <fullName evidence="1">Uncharacterized protein</fullName>
    </submittedName>
</protein>
<proteinExistence type="predicted"/>
<dbReference type="Proteomes" id="UP000824120">
    <property type="component" value="Chromosome 12"/>
</dbReference>
<organism evidence="1 2">
    <name type="scientific">Solanum commersonii</name>
    <name type="common">Commerson's wild potato</name>
    <name type="synonym">Commerson's nightshade</name>
    <dbReference type="NCBI Taxonomy" id="4109"/>
    <lineage>
        <taxon>Eukaryota</taxon>
        <taxon>Viridiplantae</taxon>
        <taxon>Streptophyta</taxon>
        <taxon>Embryophyta</taxon>
        <taxon>Tracheophyta</taxon>
        <taxon>Spermatophyta</taxon>
        <taxon>Magnoliopsida</taxon>
        <taxon>eudicotyledons</taxon>
        <taxon>Gunneridae</taxon>
        <taxon>Pentapetalae</taxon>
        <taxon>asterids</taxon>
        <taxon>lamiids</taxon>
        <taxon>Solanales</taxon>
        <taxon>Solanaceae</taxon>
        <taxon>Solanoideae</taxon>
        <taxon>Solaneae</taxon>
        <taxon>Solanum</taxon>
    </lineage>
</organism>
<keyword evidence="2" id="KW-1185">Reference proteome</keyword>
<dbReference type="AlphaFoldDB" id="A0A9J5WFE1"/>
<dbReference type="EMBL" id="JACXVP010000012">
    <property type="protein sequence ID" value="KAG5574071.1"/>
    <property type="molecule type" value="Genomic_DNA"/>
</dbReference>
<sequence length="70" mass="7906">MTGRGEETVIEKDERFQKVEPLEMRELEETAIGINLSYKTAATEIKFNHTASHLITYDSIPRATISALIP</sequence>
<gene>
    <name evidence="1" type="ORF">H5410_063837</name>
</gene>
<evidence type="ECO:0000313" key="2">
    <source>
        <dbReference type="Proteomes" id="UP000824120"/>
    </source>
</evidence>
<evidence type="ECO:0000313" key="1">
    <source>
        <dbReference type="EMBL" id="KAG5574071.1"/>
    </source>
</evidence>
<accession>A0A9J5WFE1</accession>
<name>A0A9J5WFE1_SOLCO</name>